<comment type="caution">
    <text evidence="1">The sequence shown here is derived from an EMBL/GenBank/DDBJ whole genome shotgun (WGS) entry which is preliminary data.</text>
</comment>
<organism evidence="1 2">
    <name type="scientific">Nonomuraea ferruginea</name>
    <dbReference type="NCBI Taxonomy" id="46174"/>
    <lineage>
        <taxon>Bacteria</taxon>
        <taxon>Bacillati</taxon>
        <taxon>Actinomycetota</taxon>
        <taxon>Actinomycetes</taxon>
        <taxon>Streptosporangiales</taxon>
        <taxon>Streptosporangiaceae</taxon>
        <taxon>Nonomuraea</taxon>
    </lineage>
</organism>
<accession>A0ABT4TC66</accession>
<protein>
    <recommendedName>
        <fullName evidence="3">Nucleotidyltransferase AbiEii toxin of type IV toxin-antitoxin system</fullName>
    </recommendedName>
</protein>
<evidence type="ECO:0000313" key="2">
    <source>
        <dbReference type="Proteomes" id="UP001212498"/>
    </source>
</evidence>
<dbReference type="RefSeq" id="WP_271280159.1">
    <property type="nucleotide sequence ID" value="NZ_BAABFD010000015.1"/>
</dbReference>
<evidence type="ECO:0008006" key="3">
    <source>
        <dbReference type="Google" id="ProtNLM"/>
    </source>
</evidence>
<dbReference type="Proteomes" id="UP001212498">
    <property type="component" value="Unassembled WGS sequence"/>
</dbReference>
<evidence type="ECO:0000313" key="1">
    <source>
        <dbReference type="EMBL" id="MDA0647083.1"/>
    </source>
</evidence>
<dbReference type="EMBL" id="JAPNUD010000252">
    <property type="protein sequence ID" value="MDA0647083.1"/>
    <property type="molecule type" value="Genomic_DNA"/>
</dbReference>
<gene>
    <name evidence="1" type="ORF">OUY24_41210</name>
</gene>
<proteinExistence type="predicted"/>
<sequence length="261" mass="28432">MTPDHRVTRVEKMLDGGTGFSAAWTAVGDKVTVPVASRPVPDSRLLSSIGRGLRACGQTRVLAAPLGARRVETILVGDGALALPGSWAGSDVVMTLPDMSGAVLMTMRQYALVSGPRAFVAACLACETEQAKADFARVARRLATTNPLLLEVAAAHPPRWPSWRTPAEVPPESVTRRKLSLIDGFVAGRLDVERFRHAWVAARREAMAAGERAHGDLGRLLDEAFHEIDDYDVYSDEREFTRRMTVLHARLHGMSRTQEPG</sequence>
<name>A0ABT4TC66_9ACTN</name>
<reference evidence="1 2" key="1">
    <citation type="submission" date="2022-11" db="EMBL/GenBank/DDBJ databases">
        <title>Nonomuraea corallina sp. nov., a new species of the genus Nonomuraea isolated from sea side sediment in Thai sea.</title>
        <authorList>
            <person name="Ngamcharungchit C."/>
            <person name="Matsumoto A."/>
            <person name="Suriyachadkun C."/>
            <person name="Panbangred W."/>
            <person name="Inahashi Y."/>
            <person name="Intra B."/>
        </authorList>
    </citation>
    <scope>NUCLEOTIDE SEQUENCE [LARGE SCALE GENOMIC DNA]</scope>
    <source>
        <strain evidence="1 2">DSM 43553</strain>
    </source>
</reference>
<keyword evidence="2" id="KW-1185">Reference proteome</keyword>